<dbReference type="EMBL" id="JANWTP010000040">
    <property type="protein sequence ID" value="MDC8638745.1"/>
    <property type="molecule type" value="Genomic_DNA"/>
</dbReference>
<protein>
    <submittedName>
        <fullName evidence="1">PRTRC system protein F</fullName>
    </submittedName>
</protein>
<accession>A0A9X4BSI3</accession>
<gene>
    <name evidence="1" type="ORF">NY667_13215</name>
</gene>
<evidence type="ECO:0000313" key="2">
    <source>
        <dbReference type="Proteomes" id="UP001140230"/>
    </source>
</evidence>
<organism evidence="1 2">
    <name type="scientific">Xanthomonas hortorum pv. hederae</name>
    <dbReference type="NCBI Taxonomy" id="453603"/>
    <lineage>
        <taxon>Bacteria</taxon>
        <taxon>Pseudomonadati</taxon>
        <taxon>Pseudomonadota</taxon>
        <taxon>Gammaproteobacteria</taxon>
        <taxon>Lysobacterales</taxon>
        <taxon>Lysobacteraceae</taxon>
        <taxon>Xanthomonas</taxon>
    </lineage>
</organism>
<sequence length="333" mass="37264">MNAVLALPRLSPGIPSSVQRLGRRRANAALARFLVEAGVLRAVDVPATWSDALEVCQRALDGWVKRQIGPLHCLSPLFVLCAEDGETHTSRRYEHETYASARLAWLEANEQQWVVGPGLEALERAQPGLGGAVLGALASQHVVYPLFTPETACDIVSYLHWCGEDDEEAALDVQCGDDPQERAEMREQMITRAMLNEAYPPWAQRWVPLRARQLGLKTLAPGVCEPHLRAIVDDAIALTRLRLDSRFRPDIEGEFIGWGAVLSWAEDDLTVRVYDDLVNHAHQSEYCDVMGEVELPLDQPAIMADWRRHMRARFRAIVLIDRLIHALSAGDWS</sequence>
<dbReference type="Pfam" id="PF14456">
    <property type="entry name" value="alpha-hel2"/>
    <property type="match status" value="1"/>
</dbReference>
<dbReference type="NCBIfam" id="TIGR03742">
    <property type="entry name" value="PRTRC_F"/>
    <property type="match status" value="1"/>
</dbReference>
<dbReference type="InterPro" id="IPR022283">
    <property type="entry name" value="PRTRC_protein-F"/>
</dbReference>
<reference evidence="1" key="2">
    <citation type="submission" date="2022-08" db="EMBL/GenBank/DDBJ databases">
        <authorList>
            <person name="Iruegas-Bocardo F."/>
            <person name="Weisberg A.J."/>
            <person name="Riutta E.R."/>
            <person name="Kilday K."/>
            <person name="Bonkowski J.C."/>
            <person name="Creswell T."/>
            <person name="Daughtrey M.L."/>
            <person name="Rane K."/>
            <person name="Grunwald N.J."/>
            <person name="Chang J.H."/>
            <person name="Putnam M.L."/>
        </authorList>
    </citation>
    <scope>NUCLEOTIDE SEQUENCE</scope>
    <source>
        <strain evidence="1">22-338</strain>
    </source>
</reference>
<reference evidence="1" key="1">
    <citation type="journal article" date="2022" name="Phytopathology">
        <title>Whole genome sequencing-based tracing of a 2022 introduction and outbreak of Xanthomonas hortorum pv. pelargonii.</title>
        <authorList>
            <person name="Iruegas Bocardo F."/>
            <person name="Weisberg A.J."/>
            <person name="Riutta E.R."/>
            <person name="Kilday K.B."/>
            <person name="Bonkowski J.C."/>
            <person name="Creswell T.C."/>
            <person name="Daughtrey M."/>
            <person name="Rane K.K."/>
            <person name="Grunwald N.J."/>
            <person name="Chang J.H."/>
            <person name="Putnam M."/>
        </authorList>
    </citation>
    <scope>NUCLEOTIDE SEQUENCE</scope>
    <source>
        <strain evidence="1">22-338</strain>
    </source>
</reference>
<name>A0A9X4BSI3_9XANT</name>
<proteinExistence type="predicted"/>
<evidence type="ECO:0000313" key="1">
    <source>
        <dbReference type="EMBL" id="MDC8638745.1"/>
    </source>
</evidence>
<dbReference type="AlphaFoldDB" id="A0A9X4BSI3"/>
<comment type="caution">
    <text evidence="1">The sequence shown here is derived from an EMBL/GenBank/DDBJ whole genome shotgun (WGS) entry which is preliminary data.</text>
</comment>
<dbReference type="Proteomes" id="UP001140230">
    <property type="component" value="Unassembled WGS sequence"/>
</dbReference>
<dbReference type="RefSeq" id="WP_211317278.1">
    <property type="nucleotide sequence ID" value="NZ_CP168173.1"/>
</dbReference>